<accession>A0ABQ9HJR1</accession>
<sequence length="832" mass="91862">MKERGESENPEKTRRHDSHMRKSRNEANSRERGFGDEVEAKINEIASKVRTCLSPAGVQVSYQALTGKRRSCWRQGSYFTSVFLSTLCVCSADKRSWRTRTSEASSTTYAHSRTAEIARAGRLRPPTAPSNLAPALGVHTQSARGLCTAYSQSQSSQYSSHFRTLNTEGRSTRHLRQDIYCRGLWIQRRGVQAEPSQGDARQPGVYKLHLAKAMRDSAGVYKLRLAKAMRDSPGQGDARQRRGVQAAPSQGDARQPGVYELHLAKAMRDSAGVYELHLAKAMRDSLGRYETAWGVRAAPSQSDARQPGVYELHLAKAMRDSTGMYKLHLAKAMRDSLGDARQPGVYELHLAKAMRDSAGVYKLHLAKAMRDSLIPNLLHCYAPSTPPPPPPPSSDRTARGHVAVGRPGMLHTLLLPAGEADDLGACEGIFWELGPSALLGIWRNFWAMTQDSINIAAARAVFPIRPTRPGPIAALFPITDNIAEVWSSGWGKREITEKTRQESNLVRLGGYIGESTPGVRVEVDKCVSLSDCSKECMTRAVSTWLAALNSEERNVPETERSGSEVVWGRWVSQPARSLTLIDFREPRPGPQRPAARPTWPPRPATRVKTTLAPGSSTFCCRAGVLPTLFMNPMREKRGEYGAEPECKCGGNESSPSIVRHDPHMRQSGSDPAGNRTRFASGKACGRYCELPPSLQERRESDHAAPDEVVTIRKMFPLRECRQRPVPRERRRVEATAAVRARLAVRTRRRRTIARAHTLPETHVPLLVATISIYLPDASVPMQATSEPTHVHKMAAPIPALLAADCRSSNTFVAGARIKYDHLQQLTGGRCGN</sequence>
<evidence type="ECO:0000313" key="2">
    <source>
        <dbReference type="EMBL" id="KAJ8884425.1"/>
    </source>
</evidence>
<keyword evidence="3" id="KW-1185">Reference proteome</keyword>
<protein>
    <submittedName>
        <fullName evidence="2">Uncharacterized protein</fullName>
    </submittedName>
</protein>
<feature type="compositionally biased region" description="Basic and acidic residues" evidence="1">
    <location>
        <begin position="1"/>
        <end position="14"/>
    </location>
</feature>
<evidence type="ECO:0000256" key="1">
    <source>
        <dbReference type="SAM" id="MobiDB-lite"/>
    </source>
</evidence>
<feature type="region of interest" description="Disordered" evidence="1">
    <location>
        <begin position="230"/>
        <end position="254"/>
    </location>
</feature>
<dbReference type="EMBL" id="JARBHB010000005">
    <property type="protein sequence ID" value="KAJ8884425.1"/>
    <property type="molecule type" value="Genomic_DNA"/>
</dbReference>
<comment type="caution">
    <text evidence="2">The sequence shown here is derived from an EMBL/GenBank/DDBJ whole genome shotgun (WGS) entry which is preliminary data.</text>
</comment>
<reference evidence="2 3" key="1">
    <citation type="submission" date="2023-02" db="EMBL/GenBank/DDBJ databases">
        <title>LHISI_Scaffold_Assembly.</title>
        <authorList>
            <person name="Stuart O.P."/>
            <person name="Cleave R."/>
            <person name="Magrath M.J.L."/>
            <person name="Mikheyev A.S."/>
        </authorList>
    </citation>
    <scope>NUCLEOTIDE SEQUENCE [LARGE SCALE GENOMIC DNA]</scope>
    <source>
        <strain evidence="2">Daus_M_001</strain>
        <tissue evidence="2">Leg muscle</tissue>
    </source>
</reference>
<feature type="region of interest" description="Disordered" evidence="1">
    <location>
        <begin position="583"/>
        <end position="603"/>
    </location>
</feature>
<feature type="region of interest" description="Disordered" evidence="1">
    <location>
        <begin position="640"/>
        <end position="674"/>
    </location>
</feature>
<feature type="region of interest" description="Disordered" evidence="1">
    <location>
        <begin position="1"/>
        <end position="35"/>
    </location>
</feature>
<proteinExistence type="predicted"/>
<evidence type="ECO:0000313" key="3">
    <source>
        <dbReference type="Proteomes" id="UP001159363"/>
    </source>
</evidence>
<dbReference type="Proteomes" id="UP001159363">
    <property type="component" value="Chromosome 4"/>
</dbReference>
<organism evidence="2 3">
    <name type="scientific">Dryococelus australis</name>
    <dbReference type="NCBI Taxonomy" id="614101"/>
    <lineage>
        <taxon>Eukaryota</taxon>
        <taxon>Metazoa</taxon>
        <taxon>Ecdysozoa</taxon>
        <taxon>Arthropoda</taxon>
        <taxon>Hexapoda</taxon>
        <taxon>Insecta</taxon>
        <taxon>Pterygota</taxon>
        <taxon>Neoptera</taxon>
        <taxon>Polyneoptera</taxon>
        <taxon>Phasmatodea</taxon>
        <taxon>Verophasmatodea</taxon>
        <taxon>Anareolatae</taxon>
        <taxon>Phasmatidae</taxon>
        <taxon>Eurycanthinae</taxon>
        <taxon>Dryococelus</taxon>
    </lineage>
</organism>
<name>A0ABQ9HJR1_9NEOP</name>
<feature type="compositionally biased region" description="Basic and acidic residues" evidence="1">
    <location>
        <begin position="23"/>
        <end position="35"/>
    </location>
</feature>
<gene>
    <name evidence="2" type="ORF">PR048_016282</name>
</gene>